<organism evidence="4 5">
    <name type="scientific">Paralvinella palmiformis</name>
    <dbReference type="NCBI Taxonomy" id="53620"/>
    <lineage>
        <taxon>Eukaryota</taxon>
        <taxon>Metazoa</taxon>
        <taxon>Spiralia</taxon>
        <taxon>Lophotrochozoa</taxon>
        <taxon>Annelida</taxon>
        <taxon>Polychaeta</taxon>
        <taxon>Sedentaria</taxon>
        <taxon>Canalipalpata</taxon>
        <taxon>Terebellida</taxon>
        <taxon>Terebelliformia</taxon>
        <taxon>Alvinellidae</taxon>
        <taxon>Paralvinella</taxon>
    </lineage>
</organism>
<keyword evidence="1" id="KW-0677">Repeat</keyword>
<proteinExistence type="predicted"/>
<evidence type="ECO:0008006" key="6">
    <source>
        <dbReference type="Google" id="ProtNLM"/>
    </source>
</evidence>
<dbReference type="GO" id="GO:0072380">
    <property type="term" value="C:TRC complex"/>
    <property type="evidence" value="ECO:0007669"/>
    <property type="project" value="TreeGrafter"/>
</dbReference>
<feature type="repeat" description="TPR" evidence="3">
    <location>
        <begin position="102"/>
        <end position="135"/>
    </location>
</feature>
<dbReference type="SMART" id="SM00028">
    <property type="entry name" value="TPR"/>
    <property type="match status" value="3"/>
</dbReference>
<dbReference type="Pfam" id="PF13181">
    <property type="entry name" value="TPR_8"/>
    <property type="match status" value="1"/>
</dbReference>
<dbReference type="InterPro" id="IPR011990">
    <property type="entry name" value="TPR-like_helical_dom_sf"/>
</dbReference>
<dbReference type="InterPro" id="IPR019734">
    <property type="entry name" value="TPR_rpt"/>
</dbReference>
<evidence type="ECO:0000256" key="2">
    <source>
        <dbReference type="ARBA" id="ARBA00022803"/>
    </source>
</evidence>
<evidence type="ECO:0000313" key="4">
    <source>
        <dbReference type="EMBL" id="KAK2145780.1"/>
    </source>
</evidence>
<protein>
    <recommendedName>
        <fullName evidence="6">Tetratricopeptide repeat protein</fullName>
    </recommendedName>
</protein>
<feature type="repeat" description="TPR" evidence="3">
    <location>
        <begin position="34"/>
        <end position="67"/>
    </location>
</feature>
<reference evidence="4" key="1">
    <citation type="journal article" date="2023" name="Mol. Biol. Evol.">
        <title>Third-Generation Sequencing Reveals the Adaptive Role of the Epigenome in Three Deep-Sea Polychaetes.</title>
        <authorList>
            <person name="Perez M."/>
            <person name="Aroh O."/>
            <person name="Sun Y."/>
            <person name="Lan Y."/>
            <person name="Juniper S.K."/>
            <person name="Young C.R."/>
            <person name="Angers B."/>
            <person name="Qian P.Y."/>
        </authorList>
    </citation>
    <scope>NUCLEOTIDE SEQUENCE</scope>
    <source>
        <strain evidence="4">P08H-3</strain>
    </source>
</reference>
<gene>
    <name evidence="4" type="ORF">LSH36_658g01055</name>
</gene>
<dbReference type="PANTHER" id="PTHR45831:SF2">
    <property type="entry name" value="LD24721P"/>
    <property type="match status" value="1"/>
</dbReference>
<dbReference type="InterPro" id="IPR047150">
    <property type="entry name" value="SGT"/>
</dbReference>
<accession>A0AAD9MUC5</accession>
<evidence type="ECO:0000256" key="1">
    <source>
        <dbReference type="ARBA" id="ARBA00022737"/>
    </source>
</evidence>
<dbReference type="GO" id="GO:0006620">
    <property type="term" value="P:post-translational protein targeting to endoplasmic reticulum membrane"/>
    <property type="evidence" value="ECO:0007669"/>
    <property type="project" value="TreeGrafter"/>
</dbReference>
<dbReference type="AlphaFoldDB" id="A0AAD9MUC5"/>
<evidence type="ECO:0000313" key="5">
    <source>
        <dbReference type="Proteomes" id="UP001208570"/>
    </source>
</evidence>
<dbReference type="SUPFAM" id="SSF48452">
    <property type="entry name" value="TPR-like"/>
    <property type="match status" value="1"/>
</dbReference>
<keyword evidence="2 3" id="KW-0802">TPR repeat</keyword>
<dbReference type="Proteomes" id="UP001208570">
    <property type="component" value="Unassembled WGS sequence"/>
</dbReference>
<dbReference type="Gene3D" id="1.25.40.10">
    <property type="entry name" value="Tetratricopeptide repeat domain"/>
    <property type="match status" value="1"/>
</dbReference>
<evidence type="ECO:0000256" key="3">
    <source>
        <dbReference type="PROSITE-ProRule" id="PRU00339"/>
    </source>
</evidence>
<dbReference type="PANTHER" id="PTHR45831">
    <property type="entry name" value="LD24721P"/>
    <property type="match status" value="1"/>
</dbReference>
<dbReference type="Pfam" id="PF13414">
    <property type="entry name" value="TPR_11"/>
    <property type="match status" value="1"/>
</dbReference>
<dbReference type="GO" id="GO:0016020">
    <property type="term" value="C:membrane"/>
    <property type="evidence" value="ECO:0007669"/>
    <property type="project" value="TreeGrafter"/>
</dbReference>
<sequence>MERLDRIALNTSFSIHSLAEGSEVISEVEEIQEVHNLQSIGNKALETENFEEALQCYGDALEIDENNIDCLCGRAEVYLYLGRYTLAQVDAEHVLAIIPRHSEALILQGQALGNLGYHREALVVFLKALDLESDSDEKSSQLASHVANMAAEYCSMPERLIQKLPGLS</sequence>
<dbReference type="PROSITE" id="PS50005">
    <property type="entry name" value="TPR"/>
    <property type="match status" value="2"/>
</dbReference>
<name>A0AAD9MUC5_9ANNE</name>
<comment type="caution">
    <text evidence="4">The sequence shown here is derived from an EMBL/GenBank/DDBJ whole genome shotgun (WGS) entry which is preliminary data.</text>
</comment>
<dbReference type="GO" id="GO:0060090">
    <property type="term" value="F:molecular adaptor activity"/>
    <property type="evidence" value="ECO:0007669"/>
    <property type="project" value="TreeGrafter"/>
</dbReference>
<dbReference type="EMBL" id="JAODUP010000658">
    <property type="protein sequence ID" value="KAK2145780.1"/>
    <property type="molecule type" value="Genomic_DNA"/>
</dbReference>
<keyword evidence="5" id="KW-1185">Reference proteome</keyword>